<evidence type="ECO:0000313" key="8">
    <source>
        <dbReference type="Proteomes" id="UP001198962"/>
    </source>
</evidence>
<dbReference type="GO" id="GO:0016491">
    <property type="term" value="F:oxidoreductase activity"/>
    <property type="evidence" value="ECO:0007669"/>
    <property type="project" value="UniProtKB-KW"/>
</dbReference>
<dbReference type="SUPFAM" id="SSF51735">
    <property type="entry name" value="NAD(P)-binding Rossmann-fold domains"/>
    <property type="match status" value="1"/>
</dbReference>
<dbReference type="GO" id="GO:0051287">
    <property type="term" value="F:NAD binding"/>
    <property type="evidence" value="ECO:0007669"/>
    <property type="project" value="InterPro"/>
</dbReference>
<dbReference type="Pfam" id="PF14833">
    <property type="entry name" value="NAD_binding_11"/>
    <property type="match status" value="1"/>
</dbReference>
<dbReference type="Proteomes" id="UP001198962">
    <property type="component" value="Unassembled WGS sequence"/>
</dbReference>
<evidence type="ECO:0000259" key="6">
    <source>
        <dbReference type="Pfam" id="PF14833"/>
    </source>
</evidence>
<evidence type="ECO:0000256" key="1">
    <source>
        <dbReference type="ARBA" id="ARBA00009080"/>
    </source>
</evidence>
<evidence type="ECO:0000256" key="3">
    <source>
        <dbReference type="ARBA" id="ARBA00023027"/>
    </source>
</evidence>
<evidence type="ECO:0000256" key="2">
    <source>
        <dbReference type="ARBA" id="ARBA00023002"/>
    </source>
</evidence>
<accession>A0AAE3AUW3</accession>
<feature type="domain" description="6-phosphogluconate dehydrogenase NADP-binding" evidence="5">
    <location>
        <begin position="15"/>
        <end position="172"/>
    </location>
</feature>
<dbReference type="AlphaFoldDB" id="A0AAE3AUW3"/>
<dbReference type="InterPro" id="IPR008927">
    <property type="entry name" value="6-PGluconate_DH-like_C_sf"/>
</dbReference>
<reference evidence="7" key="1">
    <citation type="submission" date="2021-10" db="EMBL/GenBank/DDBJ databases">
        <title>Anaerobic single-cell dispensing facilitates the cultivation of human gut bacteria.</title>
        <authorList>
            <person name="Afrizal A."/>
        </authorList>
    </citation>
    <scope>NUCLEOTIDE SEQUENCE</scope>
    <source>
        <strain evidence="7">CLA-AA-H274</strain>
    </source>
</reference>
<comment type="similarity">
    <text evidence="1">Belongs to the HIBADH-related family.</text>
</comment>
<dbReference type="InterPro" id="IPR036291">
    <property type="entry name" value="NAD(P)-bd_dom_sf"/>
</dbReference>
<dbReference type="PIRSF" id="PIRSF000103">
    <property type="entry name" value="HIBADH"/>
    <property type="match status" value="1"/>
</dbReference>
<keyword evidence="3" id="KW-0520">NAD</keyword>
<feature type="domain" description="3-hydroxyisobutyrate dehydrogenase-like NAD-binding" evidence="6">
    <location>
        <begin position="177"/>
        <end position="297"/>
    </location>
</feature>
<dbReference type="InterPro" id="IPR013328">
    <property type="entry name" value="6PGD_dom2"/>
</dbReference>
<dbReference type="InterPro" id="IPR015815">
    <property type="entry name" value="HIBADH-related"/>
</dbReference>
<dbReference type="EMBL" id="JAJEPU010000053">
    <property type="protein sequence ID" value="MCC2165792.1"/>
    <property type="molecule type" value="Genomic_DNA"/>
</dbReference>
<organism evidence="7 8">
    <name type="scientific">Brotaphodocola catenula</name>
    <dbReference type="NCBI Taxonomy" id="2885361"/>
    <lineage>
        <taxon>Bacteria</taxon>
        <taxon>Bacillati</taxon>
        <taxon>Bacillota</taxon>
        <taxon>Clostridia</taxon>
        <taxon>Lachnospirales</taxon>
        <taxon>Lachnospiraceae</taxon>
        <taxon>Brotaphodocola</taxon>
    </lineage>
</organism>
<evidence type="ECO:0000313" key="7">
    <source>
        <dbReference type="EMBL" id="MCC2165792.1"/>
    </source>
</evidence>
<feature type="active site" evidence="4">
    <location>
        <position position="183"/>
    </location>
</feature>
<proteinExistence type="inferred from homology"/>
<dbReference type="SUPFAM" id="SSF48179">
    <property type="entry name" value="6-phosphogluconate dehydrogenase C-terminal domain-like"/>
    <property type="match status" value="1"/>
</dbReference>
<sequence length="299" mass="31856">MGVCDRKGENIMLKKIGFIGTGIMGKGMIRNLMKAGFEVAVYNRTKAKADDIVAEGAEWRDSVKECVADRDVVISIVGYPKDVEETYFGENGVIANAKKGAYVIDMTTSSPKLAVQIHEKAKEAGLHGLDAPVTGGDSGAKAGTLTILVGGNQEDFEACRPIFEAMGKNINYEGKAGNGQHTKMCNQIAIAGAISGACEAVAYAKAVGLDTKTMLDSISTGAAGSAQMSNVVPRALKGDFNPGFFVKHFIKDMKLADGEAKDADLHLGMLEYVLGMYEEMEKDGMGDLGTQALLKYYEK</sequence>
<dbReference type="Gene3D" id="3.40.50.720">
    <property type="entry name" value="NAD(P)-binding Rossmann-like Domain"/>
    <property type="match status" value="1"/>
</dbReference>
<keyword evidence="8" id="KW-1185">Reference proteome</keyword>
<dbReference type="Pfam" id="PF03446">
    <property type="entry name" value="NAD_binding_2"/>
    <property type="match status" value="1"/>
</dbReference>
<protein>
    <submittedName>
        <fullName evidence="7">NAD(P)-dependent oxidoreductase</fullName>
    </submittedName>
</protein>
<dbReference type="GO" id="GO:0050661">
    <property type="term" value="F:NADP binding"/>
    <property type="evidence" value="ECO:0007669"/>
    <property type="project" value="InterPro"/>
</dbReference>
<evidence type="ECO:0000256" key="4">
    <source>
        <dbReference type="PIRSR" id="PIRSR000103-1"/>
    </source>
</evidence>
<comment type="caution">
    <text evidence="7">The sequence shown here is derived from an EMBL/GenBank/DDBJ whole genome shotgun (WGS) entry which is preliminary data.</text>
</comment>
<name>A0AAE3AUW3_9FIRM</name>
<dbReference type="Gene3D" id="1.10.1040.10">
    <property type="entry name" value="N-(1-d-carboxylethyl)-l-norvaline Dehydrogenase, domain 2"/>
    <property type="match status" value="1"/>
</dbReference>
<gene>
    <name evidence="7" type="ORF">LKD32_13090</name>
</gene>
<dbReference type="InterPro" id="IPR006115">
    <property type="entry name" value="6PGDH_NADP-bd"/>
</dbReference>
<evidence type="ECO:0000259" key="5">
    <source>
        <dbReference type="Pfam" id="PF03446"/>
    </source>
</evidence>
<dbReference type="InterPro" id="IPR029154">
    <property type="entry name" value="HIBADH-like_NADP-bd"/>
</dbReference>
<dbReference type="PANTHER" id="PTHR43060">
    <property type="entry name" value="3-HYDROXYISOBUTYRATE DEHYDROGENASE-LIKE 1, MITOCHONDRIAL-RELATED"/>
    <property type="match status" value="1"/>
</dbReference>
<dbReference type="PANTHER" id="PTHR43060:SF15">
    <property type="entry name" value="3-HYDROXYISOBUTYRATE DEHYDROGENASE-LIKE 1, MITOCHONDRIAL-RELATED"/>
    <property type="match status" value="1"/>
</dbReference>
<keyword evidence="2" id="KW-0560">Oxidoreductase</keyword>